<dbReference type="RefSeq" id="WP_191668422.1">
    <property type="nucleotide sequence ID" value="NZ_QORN01000037.1"/>
</dbReference>
<evidence type="ECO:0000256" key="7">
    <source>
        <dbReference type="SAM" id="MobiDB-lite"/>
    </source>
</evidence>
<evidence type="ECO:0000259" key="9">
    <source>
        <dbReference type="PROSITE" id="PS51782"/>
    </source>
</evidence>
<evidence type="ECO:0000256" key="1">
    <source>
        <dbReference type="ARBA" id="ARBA00007074"/>
    </source>
</evidence>
<reference evidence="11 12" key="1">
    <citation type="submission" date="2018-07" db="EMBL/GenBank/DDBJ databases">
        <title>Phylogenomic Insights into understanding Host Adaptation of Lactobacillus reuteri by a novel species, Lactobacillus spp. M31.</title>
        <authorList>
            <person name="Sharma S."/>
            <person name="Patil P."/>
            <person name="Korpole S."/>
            <person name="Patil P.B."/>
        </authorList>
    </citation>
    <scope>NUCLEOTIDE SEQUENCE [LARGE SCALE GENOMIC DNA]</scope>
    <source>
        <strain evidence="11 12">M31</strain>
    </source>
</reference>
<gene>
    <name evidence="11" type="ORF">DTK66_08700</name>
</gene>
<feature type="region of interest" description="Disordered" evidence="7">
    <location>
        <begin position="76"/>
        <end position="106"/>
    </location>
</feature>
<evidence type="ECO:0000259" key="10">
    <source>
        <dbReference type="PROSITE" id="PS51935"/>
    </source>
</evidence>
<dbReference type="EMBL" id="QORN01000037">
    <property type="protein sequence ID" value="MBD5807171.1"/>
    <property type="molecule type" value="Genomic_DNA"/>
</dbReference>
<dbReference type="InterPro" id="IPR018392">
    <property type="entry name" value="LysM"/>
</dbReference>
<organism evidence="11 12">
    <name type="scientific">Limosilactobacillus walteri</name>
    <dbReference type="NCBI Taxonomy" id="2268022"/>
    <lineage>
        <taxon>Bacteria</taxon>
        <taxon>Bacillati</taxon>
        <taxon>Bacillota</taxon>
        <taxon>Bacilli</taxon>
        <taxon>Lactobacillales</taxon>
        <taxon>Lactobacillaceae</taxon>
        <taxon>Limosilactobacillus</taxon>
    </lineage>
</organism>
<keyword evidence="6" id="KW-0788">Thiol protease</keyword>
<dbReference type="SMART" id="SM00257">
    <property type="entry name" value="LysM"/>
    <property type="match status" value="1"/>
</dbReference>
<dbReference type="SUPFAM" id="SSF54106">
    <property type="entry name" value="LysM domain"/>
    <property type="match status" value="1"/>
</dbReference>
<keyword evidence="2" id="KW-0645">Protease</keyword>
<dbReference type="PANTHER" id="PTHR47053">
    <property type="entry name" value="MUREIN DD-ENDOPEPTIDASE MEPH-RELATED"/>
    <property type="match status" value="1"/>
</dbReference>
<dbReference type="PROSITE" id="PS51782">
    <property type="entry name" value="LYSM"/>
    <property type="match status" value="1"/>
</dbReference>
<keyword evidence="5" id="KW-0378">Hydrolase</keyword>
<feature type="chain" id="PRO_5045479373" evidence="8">
    <location>
        <begin position="27"/>
        <end position="217"/>
    </location>
</feature>
<accession>A0ABR8P8Y7</accession>
<comment type="similarity">
    <text evidence="1">Belongs to the peptidase C40 family.</text>
</comment>
<evidence type="ECO:0000256" key="3">
    <source>
        <dbReference type="ARBA" id="ARBA00022729"/>
    </source>
</evidence>
<keyword evidence="4" id="KW-0677">Repeat</keyword>
<dbReference type="Pfam" id="PF00877">
    <property type="entry name" value="NLPC_P60"/>
    <property type="match status" value="1"/>
</dbReference>
<dbReference type="Gene3D" id="3.10.350.10">
    <property type="entry name" value="LysM domain"/>
    <property type="match status" value="1"/>
</dbReference>
<evidence type="ECO:0000256" key="2">
    <source>
        <dbReference type="ARBA" id="ARBA00022670"/>
    </source>
</evidence>
<dbReference type="InterPro" id="IPR000064">
    <property type="entry name" value="NLP_P60_dom"/>
</dbReference>
<feature type="signal peptide" evidence="8">
    <location>
        <begin position="1"/>
        <end position="26"/>
    </location>
</feature>
<dbReference type="SUPFAM" id="SSF54001">
    <property type="entry name" value="Cysteine proteinases"/>
    <property type="match status" value="1"/>
</dbReference>
<dbReference type="InterPro" id="IPR036779">
    <property type="entry name" value="LysM_dom_sf"/>
</dbReference>
<feature type="domain" description="NlpC/P60" evidence="10">
    <location>
        <begin position="102"/>
        <end position="217"/>
    </location>
</feature>
<dbReference type="Proteomes" id="UP000704341">
    <property type="component" value="Unassembled WGS sequence"/>
</dbReference>
<dbReference type="PANTHER" id="PTHR47053:SF1">
    <property type="entry name" value="MUREIN DD-ENDOPEPTIDASE MEPH-RELATED"/>
    <property type="match status" value="1"/>
</dbReference>
<dbReference type="Pfam" id="PF01476">
    <property type="entry name" value="LysM"/>
    <property type="match status" value="1"/>
</dbReference>
<sequence length="217" mass="23343">MKSTTKKILASSLGMAGAMAMGTVTAKADTTITVNAGDNLNAIAQKYNVSADDIATANHLQNKELIFAGQKLTIPTKNKDNSATNNSQPATNQKQSQDGKNSQSLKDSVNKAMSYLGTPYVWGGNKPGGFDCSGLVQYCYGIPQRTTYEQQALGPHIHDNVLNAPYGALVFYGSDDAPYHVAISLGDGRIIQAPNENETVKITDQQYFPGNYYVVMH</sequence>
<dbReference type="InterPro" id="IPR051202">
    <property type="entry name" value="Peptidase_C40"/>
</dbReference>
<evidence type="ECO:0000256" key="4">
    <source>
        <dbReference type="ARBA" id="ARBA00022737"/>
    </source>
</evidence>
<keyword evidence="3 8" id="KW-0732">Signal</keyword>
<proteinExistence type="inferred from homology"/>
<protein>
    <submittedName>
        <fullName evidence="11">LysM peptidoglycan-binding domain-containing protein</fullName>
    </submittedName>
</protein>
<evidence type="ECO:0000256" key="8">
    <source>
        <dbReference type="SAM" id="SignalP"/>
    </source>
</evidence>
<dbReference type="PROSITE" id="PS51935">
    <property type="entry name" value="NLPC_P60"/>
    <property type="match status" value="1"/>
</dbReference>
<name>A0ABR8P8Y7_9LACO</name>
<keyword evidence="12" id="KW-1185">Reference proteome</keyword>
<evidence type="ECO:0000313" key="12">
    <source>
        <dbReference type="Proteomes" id="UP000704341"/>
    </source>
</evidence>
<evidence type="ECO:0000313" key="11">
    <source>
        <dbReference type="EMBL" id="MBD5807171.1"/>
    </source>
</evidence>
<dbReference type="CDD" id="cd00118">
    <property type="entry name" value="LysM"/>
    <property type="match status" value="1"/>
</dbReference>
<evidence type="ECO:0000256" key="5">
    <source>
        <dbReference type="ARBA" id="ARBA00022801"/>
    </source>
</evidence>
<feature type="domain" description="LysM" evidence="9">
    <location>
        <begin position="30"/>
        <end position="74"/>
    </location>
</feature>
<dbReference type="InterPro" id="IPR038765">
    <property type="entry name" value="Papain-like_cys_pep_sf"/>
</dbReference>
<dbReference type="Gene3D" id="3.90.1720.10">
    <property type="entry name" value="endopeptidase domain like (from Nostoc punctiforme)"/>
    <property type="match status" value="1"/>
</dbReference>
<evidence type="ECO:0000256" key="6">
    <source>
        <dbReference type="ARBA" id="ARBA00022807"/>
    </source>
</evidence>
<comment type="caution">
    <text evidence="11">The sequence shown here is derived from an EMBL/GenBank/DDBJ whole genome shotgun (WGS) entry which is preliminary data.</text>
</comment>